<comment type="caution">
    <text evidence="1">The sequence shown here is derived from an EMBL/GenBank/DDBJ whole genome shotgun (WGS) entry which is preliminary data.</text>
</comment>
<protein>
    <submittedName>
        <fullName evidence="1">Uncharacterized protein</fullName>
    </submittedName>
</protein>
<accession>A0ABV6M6C6</accession>
<organism evidence="1 2">
    <name type="scientific">Phytohabitans kaempferiae</name>
    <dbReference type="NCBI Taxonomy" id="1620943"/>
    <lineage>
        <taxon>Bacteria</taxon>
        <taxon>Bacillati</taxon>
        <taxon>Actinomycetota</taxon>
        <taxon>Actinomycetes</taxon>
        <taxon>Micromonosporales</taxon>
        <taxon>Micromonosporaceae</taxon>
    </lineage>
</organism>
<dbReference type="EMBL" id="JBHLUH010000042">
    <property type="protein sequence ID" value="MFC0530245.1"/>
    <property type="molecule type" value="Genomic_DNA"/>
</dbReference>
<dbReference type="RefSeq" id="WP_377253407.1">
    <property type="nucleotide sequence ID" value="NZ_JBHLUH010000042.1"/>
</dbReference>
<dbReference type="Proteomes" id="UP001589867">
    <property type="component" value="Unassembled WGS sequence"/>
</dbReference>
<keyword evidence="2" id="KW-1185">Reference proteome</keyword>
<reference evidence="1 2" key="1">
    <citation type="submission" date="2024-09" db="EMBL/GenBank/DDBJ databases">
        <authorList>
            <person name="Sun Q."/>
            <person name="Mori K."/>
        </authorList>
    </citation>
    <scope>NUCLEOTIDE SEQUENCE [LARGE SCALE GENOMIC DNA]</scope>
    <source>
        <strain evidence="1 2">TBRC 3947</strain>
    </source>
</reference>
<proteinExistence type="predicted"/>
<sequence length="74" mass="8185">MHNRNIAGLARVGLVFTVAYEPTRHGEPVDAEPHRCAKIAWTPVNLLPSNTYRYTVACVRAFCDAQPFALSGWG</sequence>
<evidence type="ECO:0000313" key="1">
    <source>
        <dbReference type="EMBL" id="MFC0530245.1"/>
    </source>
</evidence>
<name>A0ABV6M6C6_9ACTN</name>
<evidence type="ECO:0000313" key="2">
    <source>
        <dbReference type="Proteomes" id="UP001589867"/>
    </source>
</evidence>
<gene>
    <name evidence="1" type="ORF">ACFFIA_21510</name>
</gene>